<evidence type="ECO:0000313" key="2">
    <source>
        <dbReference type="EMBL" id="KAJ4746391.1"/>
    </source>
</evidence>
<comment type="caution">
    <text evidence="2">The sequence shown here is derived from an EMBL/GenBank/DDBJ whole genome shotgun (WGS) entry which is preliminary data.</text>
</comment>
<keyword evidence="3" id="KW-1185">Reference proteome</keyword>
<feature type="chain" id="PRO_5043989667" evidence="1">
    <location>
        <begin position="20"/>
        <end position="451"/>
    </location>
</feature>
<dbReference type="EMBL" id="JAMFTS010000005">
    <property type="protein sequence ID" value="KAJ4746391.1"/>
    <property type="molecule type" value="Genomic_DNA"/>
</dbReference>
<sequence length="451" mass="50796">MGNLLTTILLPSPISLGLALWKMGNLFMKSNEPPPPPPPLVLVPPLFDFPPLAARTRMVVPAYDVLFAKLSLRCLFDDYFEPEKHFITRIMLKPLEDPHVDLVATFHASPNEKSGTDVEGNALFRWQRDLDDPHTFVDFLVSTSEPKCQLRSCTYYPRYRLGAFGVFPLLMQKRVNAEDYGVMGLRYGSENLSFGTSFMPFPVSGERPISGWIVARRGNLTAGMQYKPPLEQKQIVSDLMDMKNWSYAVGYGVGSTSPLCPSFNFALELARNSQLIASFYQHIVVQRRVNNPFESNQVVGITNYIDVGLELATRVDKVSLDERTNKSMFQLAASWQANKNFLIKGKLGAAKSSLSLAFKSWWKPSFTFSVTATNDHATKSTSFGFGLRIEDLRQPSYQRADPNYVMLTPSKEHLAEGVLRDLGKRPVFQSEVDSGNYDRLPRELKPIGKIF</sequence>
<dbReference type="Gene3D" id="2.40.160.10">
    <property type="entry name" value="Porin"/>
    <property type="match status" value="1"/>
</dbReference>
<keyword evidence="1" id="KW-0732">Signal</keyword>
<evidence type="ECO:0000313" key="3">
    <source>
        <dbReference type="Proteomes" id="UP001140206"/>
    </source>
</evidence>
<reference evidence="2" key="1">
    <citation type="submission" date="2022-08" db="EMBL/GenBank/DDBJ databases">
        <authorList>
            <person name="Marques A."/>
        </authorList>
    </citation>
    <scope>NUCLEOTIDE SEQUENCE</scope>
    <source>
        <strain evidence="2">RhyPub2mFocal</strain>
        <tissue evidence="2">Leaves</tissue>
    </source>
</reference>
<gene>
    <name evidence="2" type="ORF">LUZ62_080796</name>
</gene>
<protein>
    <submittedName>
        <fullName evidence="2">Beta-galactosidase</fullName>
    </submittedName>
</protein>
<dbReference type="PANTHER" id="PTHR35738">
    <property type="entry name" value="OS05G0577800 PROTEIN"/>
    <property type="match status" value="1"/>
</dbReference>
<name>A0AAV8BT78_9POAL</name>
<proteinExistence type="predicted"/>
<dbReference type="AlphaFoldDB" id="A0AAV8BT78"/>
<evidence type="ECO:0000256" key="1">
    <source>
        <dbReference type="SAM" id="SignalP"/>
    </source>
</evidence>
<feature type="signal peptide" evidence="1">
    <location>
        <begin position="1"/>
        <end position="19"/>
    </location>
</feature>
<accession>A0AAV8BT78</accession>
<organism evidence="2 3">
    <name type="scientific">Rhynchospora pubera</name>
    <dbReference type="NCBI Taxonomy" id="906938"/>
    <lineage>
        <taxon>Eukaryota</taxon>
        <taxon>Viridiplantae</taxon>
        <taxon>Streptophyta</taxon>
        <taxon>Embryophyta</taxon>
        <taxon>Tracheophyta</taxon>
        <taxon>Spermatophyta</taxon>
        <taxon>Magnoliopsida</taxon>
        <taxon>Liliopsida</taxon>
        <taxon>Poales</taxon>
        <taxon>Cyperaceae</taxon>
        <taxon>Cyperoideae</taxon>
        <taxon>Rhynchosporeae</taxon>
        <taxon>Rhynchospora</taxon>
    </lineage>
</organism>
<dbReference type="Proteomes" id="UP001140206">
    <property type="component" value="Chromosome 5"/>
</dbReference>
<dbReference type="InterPro" id="IPR023614">
    <property type="entry name" value="Porin_dom_sf"/>
</dbReference>
<dbReference type="PANTHER" id="PTHR35738:SF3">
    <property type="entry name" value="OS05G0577800 PROTEIN"/>
    <property type="match status" value="1"/>
</dbReference>